<comment type="caution">
    <text evidence="2">The sequence shown here is derived from an EMBL/GenBank/DDBJ whole genome shotgun (WGS) entry which is preliminary data.</text>
</comment>
<keyword evidence="1" id="KW-1133">Transmembrane helix</keyword>
<dbReference type="EMBL" id="JACCFM010000001">
    <property type="protein sequence ID" value="NYJ20775.1"/>
    <property type="molecule type" value="Genomic_DNA"/>
</dbReference>
<dbReference type="RefSeq" id="WP_179577142.1">
    <property type="nucleotide sequence ID" value="NZ_JACCFM010000001.1"/>
</dbReference>
<name>A0A7Z0EFV9_9MICO</name>
<proteinExistence type="predicted"/>
<dbReference type="Proteomes" id="UP000537260">
    <property type="component" value="Unassembled WGS sequence"/>
</dbReference>
<evidence type="ECO:0000256" key="1">
    <source>
        <dbReference type="SAM" id="Phobius"/>
    </source>
</evidence>
<organism evidence="2 3">
    <name type="scientific">Glaciibacter psychrotolerans</name>
    <dbReference type="NCBI Taxonomy" id="670054"/>
    <lineage>
        <taxon>Bacteria</taxon>
        <taxon>Bacillati</taxon>
        <taxon>Actinomycetota</taxon>
        <taxon>Actinomycetes</taxon>
        <taxon>Micrococcales</taxon>
        <taxon>Microbacteriaceae</taxon>
        <taxon>Glaciibacter</taxon>
    </lineage>
</organism>
<protein>
    <submittedName>
        <fullName evidence="2">Uncharacterized protein</fullName>
    </submittedName>
</protein>
<sequence length="48" mass="5045">MTAVIAASVPLAAGLYLLVTVSWSLGERLILRRRRGPTAGETPVPVQG</sequence>
<keyword evidence="1" id="KW-0812">Transmembrane</keyword>
<keyword evidence="1" id="KW-0472">Membrane</keyword>
<evidence type="ECO:0000313" key="3">
    <source>
        <dbReference type="Proteomes" id="UP000537260"/>
    </source>
</evidence>
<reference evidence="2 3" key="1">
    <citation type="submission" date="2020-07" db="EMBL/GenBank/DDBJ databases">
        <title>Sequencing the genomes of 1000 actinobacteria strains.</title>
        <authorList>
            <person name="Klenk H.-P."/>
        </authorList>
    </citation>
    <scope>NUCLEOTIDE SEQUENCE [LARGE SCALE GENOMIC DNA]</scope>
    <source>
        <strain evidence="2 3">LI1</strain>
    </source>
</reference>
<feature type="transmembrane region" description="Helical" evidence="1">
    <location>
        <begin position="6"/>
        <end position="25"/>
    </location>
</feature>
<accession>A0A7Z0EFV9</accession>
<dbReference type="AlphaFoldDB" id="A0A7Z0EFV9"/>
<gene>
    <name evidence="2" type="ORF">HNR05_002566</name>
</gene>
<evidence type="ECO:0000313" key="2">
    <source>
        <dbReference type="EMBL" id="NYJ20775.1"/>
    </source>
</evidence>
<keyword evidence="3" id="KW-1185">Reference proteome</keyword>